<gene>
    <name evidence="10" type="ORF">WF834_02230</name>
</gene>
<keyword evidence="7" id="KW-0784">Thiamine biosynthesis</keyword>
<protein>
    <recommendedName>
        <fullName evidence="6">Aminopyrimidine aminohydrolase</fullName>
        <ecNumber evidence="5">3.5.99.2</ecNumber>
    </recommendedName>
</protein>
<comment type="similarity">
    <text evidence="3">Belongs to the TenA family.</text>
</comment>
<dbReference type="Proteomes" id="UP001373196">
    <property type="component" value="Unassembled WGS sequence"/>
</dbReference>
<comment type="pathway">
    <text evidence="2">Cofactor biosynthesis; thiamine diphosphate biosynthesis.</text>
</comment>
<comment type="catalytic activity">
    <reaction evidence="1">
        <text>4-amino-5-aminomethyl-2-methylpyrimidine + H2O = 4-amino-5-hydroxymethyl-2-methylpyrimidine + NH4(+)</text>
        <dbReference type="Rhea" id="RHEA:31799"/>
        <dbReference type="ChEBI" id="CHEBI:15377"/>
        <dbReference type="ChEBI" id="CHEBI:16892"/>
        <dbReference type="ChEBI" id="CHEBI:28938"/>
        <dbReference type="ChEBI" id="CHEBI:63416"/>
        <dbReference type="EC" id="3.5.99.2"/>
    </reaction>
</comment>
<evidence type="ECO:0000256" key="8">
    <source>
        <dbReference type="ARBA" id="ARBA00048337"/>
    </source>
</evidence>
<dbReference type="GO" id="GO:0005829">
    <property type="term" value="C:cytosol"/>
    <property type="evidence" value="ECO:0007669"/>
    <property type="project" value="TreeGrafter"/>
</dbReference>
<evidence type="ECO:0000256" key="6">
    <source>
        <dbReference type="ARBA" id="ARBA00013647"/>
    </source>
</evidence>
<evidence type="ECO:0000259" key="9">
    <source>
        <dbReference type="Pfam" id="PF03070"/>
    </source>
</evidence>
<dbReference type="Gene3D" id="1.20.910.10">
    <property type="entry name" value="Heme oxygenase-like"/>
    <property type="match status" value="1"/>
</dbReference>
<dbReference type="PANTHER" id="PTHR43198:SF2">
    <property type="entry name" value="SI:CH1073-67J19.1-RELATED"/>
    <property type="match status" value="1"/>
</dbReference>
<dbReference type="EMBL" id="JBBFGL010000002">
    <property type="protein sequence ID" value="MEJ5195003.1"/>
    <property type="molecule type" value="Genomic_DNA"/>
</dbReference>
<sequence>MSEQSFVQQLVQESLPVWEQCLHSEFLERLADGTLDEACFKGYIVEDSLYLREYAKVFAWGMTKAADMQTIRTYYSLLSFVNESEDAERLRCLRQFGLTDEGIQSLPLRPENRAYVDYMIGTARNSEGAAECMMACLPCMLSYSWIFQKLLKEHPAVQDAPYGALVADYAGRDYEEACRDWAAFAEKTCEGLSPERLARCREIFHACSVYELDFWAMAALPRSDL</sequence>
<dbReference type="InterPro" id="IPR050967">
    <property type="entry name" value="Thiamine_Salvage_TenA"/>
</dbReference>
<name>A0AB35Y2W0_9FIRM</name>
<evidence type="ECO:0000256" key="7">
    <source>
        <dbReference type="ARBA" id="ARBA00022977"/>
    </source>
</evidence>
<comment type="subunit">
    <text evidence="4">Homotetramer.</text>
</comment>
<evidence type="ECO:0000256" key="4">
    <source>
        <dbReference type="ARBA" id="ARBA00011881"/>
    </source>
</evidence>
<dbReference type="AlphaFoldDB" id="A0AB35Y2W0"/>
<evidence type="ECO:0000313" key="10">
    <source>
        <dbReference type="EMBL" id="MEJ5195003.1"/>
    </source>
</evidence>
<evidence type="ECO:0000256" key="3">
    <source>
        <dbReference type="ARBA" id="ARBA00010264"/>
    </source>
</evidence>
<dbReference type="Pfam" id="PF03070">
    <property type="entry name" value="TENA_THI-4"/>
    <property type="match status" value="1"/>
</dbReference>
<evidence type="ECO:0000256" key="5">
    <source>
        <dbReference type="ARBA" id="ARBA00012684"/>
    </source>
</evidence>
<organism evidence="10 11">
    <name type="scientific">Faecalibacterium wellingii</name>
    <dbReference type="NCBI Taxonomy" id="2929491"/>
    <lineage>
        <taxon>Bacteria</taxon>
        <taxon>Bacillati</taxon>
        <taxon>Bacillota</taxon>
        <taxon>Clostridia</taxon>
        <taxon>Eubacteriales</taxon>
        <taxon>Oscillospiraceae</taxon>
        <taxon>Faecalibacterium</taxon>
    </lineage>
</organism>
<dbReference type="InterPro" id="IPR004305">
    <property type="entry name" value="Thiaminase-2/PQQC"/>
</dbReference>
<evidence type="ECO:0000313" key="11">
    <source>
        <dbReference type="Proteomes" id="UP001373196"/>
    </source>
</evidence>
<dbReference type="GO" id="GO:0050334">
    <property type="term" value="F:thiaminase activity"/>
    <property type="evidence" value="ECO:0007669"/>
    <property type="project" value="UniProtKB-EC"/>
</dbReference>
<comment type="catalytic activity">
    <reaction evidence="8">
        <text>thiamine + H2O = 5-(2-hydroxyethyl)-4-methylthiazole + 4-amino-5-hydroxymethyl-2-methylpyrimidine + H(+)</text>
        <dbReference type="Rhea" id="RHEA:17509"/>
        <dbReference type="ChEBI" id="CHEBI:15377"/>
        <dbReference type="ChEBI" id="CHEBI:15378"/>
        <dbReference type="ChEBI" id="CHEBI:16892"/>
        <dbReference type="ChEBI" id="CHEBI:17957"/>
        <dbReference type="ChEBI" id="CHEBI:18385"/>
        <dbReference type="EC" id="3.5.99.2"/>
    </reaction>
</comment>
<dbReference type="InterPro" id="IPR016084">
    <property type="entry name" value="Haem_Oase-like_multi-hlx"/>
</dbReference>
<evidence type="ECO:0000256" key="1">
    <source>
        <dbReference type="ARBA" id="ARBA00001881"/>
    </source>
</evidence>
<dbReference type="EC" id="3.5.99.2" evidence="5"/>
<accession>A0AB35Y2W0</accession>
<dbReference type="PANTHER" id="PTHR43198">
    <property type="entry name" value="BIFUNCTIONAL TH2 PROTEIN"/>
    <property type="match status" value="1"/>
</dbReference>
<comment type="caution">
    <text evidence="10">The sequence shown here is derived from an EMBL/GenBank/DDBJ whole genome shotgun (WGS) entry which is preliminary data.</text>
</comment>
<dbReference type="SUPFAM" id="SSF48613">
    <property type="entry name" value="Heme oxygenase-like"/>
    <property type="match status" value="1"/>
</dbReference>
<reference evidence="10" key="1">
    <citation type="submission" date="2024-03" db="EMBL/GenBank/DDBJ databases">
        <authorList>
            <person name="Plomp N."/>
            <person name="Harmsen H.J."/>
        </authorList>
    </citation>
    <scope>NUCLEOTIDE SEQUENCE</scope>
    <source>
        <strain evidence="10">HTF-128</strain>
    </source>
</reference>
<dbReference type="GO" id="GO:0009228">
    <property type="term" value="P:thiamine biosynthetic process"/>
    <property type="evidence" value="ECO:0007669"/>
    <property type="project" value="UniProtKB-KW"/>
</dbReference>
<proteinExistence type="inferred from homology"/>
<feature type="domain" description="Thiaminase-2/PQQC" evidence="9">
    <location>
        <begin position="15"/>
        <end position="218"/>
    </location>
</feature>
<dbReference type="RefSeq" id="WP_339394726.1">
    <property type="nucleotide sequence ID" value="NZ_JBBFGL010000002.1"/>
</dbReference>
<evidence type="ECO:0000256" key="2">
    <source>
        <dbReference type="ARBA" id="ARBA00004948"/>
    </source>
</evidence>